<protein>
    <submittedName>
        <fullName evidence="2">Uncharacterized protein</fullName>
    </submittedName>
</protein>
<accession>A0AA87Z9D5</accession>
<dbReference type="PANTHER" id="PTHR31045">
    <property type="entry name" value="PLAC8 FAMILY PROTEIN-RELATED"/>
    <property type="match status" value="1"/>
</dbReference>
<dbReference type="GO" id="GO:0051762">
    <property type="term" value="P:sesquiterpene biosynthetic process"/>
    <property type="evidence" value="ECO:0007669"/>
    <property type="project" value="TreeGrafter"/>
</dbReference>
<feature type="compositionally biased region" description="Basic and acidic residues" evidence="1">
    <location>
        <begin position="100"/>
        <end position="110"/>
    </location>
</feature>
<reference evidence="2" key="1">
    <citation type="submission" date="2023-07" db="EMBL/GenBank/DDBJ databases">
        <title>draft genome sequence of fig (Ficus carica).</title>
        <authorList>
            <person name="Takahashi T."/>
            <person name="Nishimura K."/>
        </authorList>
    </citation>
    <scope>NUCLEOTIDE SEQUENCE</scope>
</reference>
<comment type="caution">
    <text evidence="2">The sequence shown here is derived from an EMBL/GenBank/DDBJ whole genome shotgun (WGS) entry which is preliminary data.</text>
</comment>
<evidence type="ECO:0000313" key="3">
    <source>
        <dbReference type="EMBL" id="GMN28216.1"/>
    </source>
</evidence>
<keyword evidence="6" id="KW-1185">Reference proteome</keyword>
<dbReference type="GO" id="GO:0009975">
    <property type="term" value="F:cyclase activity"/>
    <property type="evidence" value="ECO:0007669"/>
    <property type="project" value="TreeGrafter"/>
</dbReference>
<feature type="region of interest" description="Disordered" evidence="1">
    <location>
        <begin position="123"/>
        <end position="142"/>
    </location>
</feature>
<evidence type="ECO:0000313" key="4">
    <source>
        <dbReference type="EMBL" id="GMN28236.1"/>
    </source>
</evidence>
<dbReference type="EMBL" id="BTGU01007114">
    <property type="protein sequence ID" value="GMN28216.1"/>
    <property type="molecule type" value="Genomic_DNA"/>
</dbReference>
<dbReference type="EMBL" id="BTGU01007113">
    <property type="protein sequence ID" value="GMN28205.1"/>
    <property type="molecule type" value="Genomic_DNA"/>
</dbReference>
<evidence type="ECO:0000313" key="6">
    <source>
        <dbReference type="Proteomes" id="UP001187192"/>
    </source>
</evidence>
<dbReference type="AlphaFoldDB" id="A0AA87Z9D5"/>
<dbReference type="EMBL" id="BTGU01007116">
    <property type="protein sequence ID" value="GMN28249.1"/>
    <property type="molecule type" value="Genomic_DNA"/>
</dbReference>
<name>A0AA87Z9D5_FICCA</name>
<dbReference type="PANTHER" id="PTHR31045:SF21">
    <property type="entry name" value="PLAC8 FAMILY PROTEIN"/>
    <property type="match status" value="1"/>
</dbReference>
<feature type="compositionally biased region" description="Basic and acidic residues" evidence="1">
    <location>
        <begin position="132"/>
        <end position="142"/>
    </location>
</feature>
<dbReference type="Proteomes" id="UP001187192">
    <property type="component" value="Unassembled WGS sequence"/>
</dbReference>
<organism evidence="2 6">
    <name type="scientific">Ficus carica</name>
    <name type="common">Common fig</name>
    <dbReference type="NCBI Taxonomy" id="3494"/>
    <lineage>
        <taxon>Eukaryota</taxon>
        <taxon>Viridiplantae</taxon>
        <taxon>Streptophyta</taxon>
        <taxon>Embryophyta</taxon>
        <taxon>Tracheophyta</taxon>
        <taxon>Spermatophyta</taxon>
        <taxon>Magnoliopsida</taxon>
        <taxon>eudicotyledons</taxon>
        <taxon>Gunneridae</taxon>
        <taxon>Pentapetalae</taxon>
        <taxon>rosids</taxon>
        <taxon>fabids</taxon>
        <taxon>Rosales</taxon>
        <taxon>Moraceae</taxon>
        <taxon>Ficeae</taxon>
        <taxon>Ficus</taxon>
    </lineage>
</organism>
<feature type="region of interest" description="Disordered" evidence="1">
    <location>
        <begin position="83"/>
        <end position="110"/>
    </location>
</feature>
<evidence type="ECO:0000313" key="5">
    <source>
        <dbReference type="EMBL" id="GMN28249.1"/>
    </source>
</evidence>
<evidence type="ECO:0000313" key="2">
    <source>
        <dbReference type="EMBL" id="GMN28205.1"/>
    </source>
</evidence>
<proteinExistence type="predicted"/>
<evidence type="ECO:0000256" key="1">
    <source>
        <dbReference type="SAM" id="MobiDB-lite"/>
    </source>
</evidence>
<gene>
    <name evidence="2" type="ORF">TIFTF001_049437</name>
    <name evidence="3" type="ORF">TIFTF001_049438</name>
    <name evidence="4" type="ORF">TIFTF001_049441</name>
    <name evidence="5" type="ORF">TIFTF001_049442</name>
</gene>
<sequence>MRKRFNLPANHLCCGKPAVTDCAQWLFCCWCSLAQEVRTADFYDMMQDKFCRKPSQPVVFPLPRVDGVIQFGTPNPSIVLRNSPKLSEIRKGSSQSPLRRSNDHFNTDEQLPKVEDEVIDNFMKPPIPSAIQREDSTIEKAE</sequence>
<dbReference type="EMBL" id="BTGU01007115">
    <property type="protein sequence ID" value="GMN28236.1"/>
    <property type="molecule type" value="Genomic_DNA"/>
</dbReference>